<name>A0A2U1AJ62_9BURK</name>
<organism evidence="2 3">
    <name type="scientific">Paraburkholderia silvatlantica</name>
    <dbReference type="NCBI Taxonomy" id="321895"/>
    <lineage>
        <taxon>Bacteria</taxon>
        <taxon>Pseudomonadati</taxon>
        <taxon>Pseudomonadota</taxon>
        <taxon>Betaproteobacteria</taxon>
        <taxon>Burkholderiales</taxon>
        <taxon>Burkholderiaceae</taxon>
        <taxon>Paraburkholderia</taxon>
    </lineage>
</organism>
<proteinExistence type="predicted"/>
<evidence type="ECO:0000313" key="1">
    <source>
        <dbReference type="EMBL" id="MBB2927641.1"/>
    </source>
</evidence>
<dbReference type="EMBL" id="JACHVZ010000005">
    <property type="protein sequence ID" value="MBB2927641.1"/>
    <property type="molecule type" value="Genomic_DNA"/>
</dbReference>
<evidence type="ECO:0000313" key="2">
    <source>
        <dbReference type="EMBL" id="PYE24193.1"/>
    </source>
</evidence>
<gene>
    <name evidence="2" type="ORF">C7410_10622</name>
    <name evidence="1" type="ORF">FHX59_002061</name>
</gene>
<protein>
    <submittedName>
        <fullName evidence="2">Uncharacterized protein</fullName>
    </submittedName>
</protein>
<sequence length="75" mass="8111">MTTGTQRVGECTTTAPRPRAARYSHKALRECDVSGTSLTGLWRASAAIRRKMACCLQDVVGTPRARGHHLDGDLS</sequence>
<dbReference type="Proteomes" id="UP000247772">
    <property type="component" value="Unassembled WGS sequence"/>
</dbReference>
<evidence type="ECO:0000313" key="4">
    <source>
        <dbReference type="Proteomes" id="UP000533533"/>
    </source>
</evidence>
<reference evidence="2 3" key="1">
    <citation type="submission" date="2018-06" db="EMBL/GenBank/DDBJ databases">
        <title>Genomic Encyclopedia of Type Strains, Phase IV (KMG-V): Genome sequencing to study the core and pangenomes of soil and plant-associated prokaryotes.</title>
        <authorList>
            <person name="Whitman W."/>
        </authorList>
    </citation>
    <scope>NUCLEOTIDE SEQUENCE [LARGE SCALE GENOMIC DNA]</scope>
    <source>
        <strain evidence="2 3">SRCL-318</strain>
        <strain evidence="1 4">SRMrh-85</strain>
    </source>
</reference>
<dbReference type="Proteomes" id="UP000533533">
    <property type="component" value="Unassembled WGS sequence"/>
</dbReference>
<evidence type="ECO:0000313" key="3">
    <source>
        <dbReference type="Proteomes" id="UP000247772"/>
    </source>
</evidence>
<dbReference type="AlphaFoldDB" id="A0A2U1AJ62"/>
<keyword evidence="4" id="KW-1185">Reference proteome</keyword>
<comment type="caution">
    <text evidence="2">The sequence shown here is derived from an EMBL/GenBank/DDBJ whole genome shotgun (WGS) entry which is preliminary data.</text>
</comment>
<accession>A0A2U1AJ62</accession>
<dbReference type="EMBL" id="QJSQ01000006">
    <property type="protein sequence ID" value="PYE24193.1"/>
    <property type="molecule type" value="Genomic_DNA"/>
</dbReference>